<dbReference type="InterPro" id="IPR012132">
    <property type="entry name" value="GMC_OxRdtase"/>
</dbReference>
<feature type="compositionally biased region" description="Basic and acidic residues" evidence="2">
    <location>
        <begin position="107"/>
        <end position="138"/>
    </location>
</feature>
<dbReference type="EMBL" id="JADBEF010000001">
    <property type="protein sequence ID" value="MBE1562079.1"/>
    <property type="molecule type" value="Genomic_DNA"/>
</dbReference>
<organism evidence="4 5">
    <name type="scientific">Nonomuraea africana</name>
    <dbReference type="NCBI Taxonomy" id="46171"/>
    <lineage>
        <taxon>Bacteria</taxon>
        <taxon>Bacillati</taxon>
        <taxon>Actinomycetota</taxon>
        <taxon>Actinomycetes</taxon>
        <taxon>Streptosporangiales</taxon>
        <taxon>Streptosporangiaceae</taxon>
        <taxon>Nonomuraea</taxon>
    </lineage>
</organism>
<keyword evidence="5" id="KW-1185">Reference proteome</keyword>
<gene>
    <name evidence="4" type="ORF">H4W81_004858</name>
</gene>
<dbReference type="RefSeq" id="WP_192776882.1">
    <property type="nucleotide sequence ID" value="NZ_BAAASY010000034.1"/>
</dbReference>
<evidence type="ECO:0000313" key="5">
    <source>
        <dbReference type="Proteomes" id="UP000661607"/>
    </source>
</evidence>
<feature type="domain" description="Glucose-methanol-choline oxidoreductase C-terminal" evidence="3">
    <location>
        <begin position="2"/>
        <end position="93"/>
    </location>
</feature>
<protein>
    <recommendedName>
        <fullName evidence="3">Glucose-methanol-choline oxidoreductase C-terminal domain-containing protein</fullName>
    </recommendedName>
</protein>
<accession>A0ABR9KJ87</accession>
<comment type="caution">
    <text evidence="4">The sequence shown here is derived from an EMBL/GenBank/DDBJ whole genome shotgun (WGS) entry which is preliminary data.</text>
</comment>
<dbReference type="SUPFAM" id="SSF54373">
    <property type="entry name" value="FAD-linked reductases, C-terminal domain"/>
    <property type="match status" value="1"/>
</dbReference>
<proteinExistence type="inferred from homology"/>
<evidence type="ECO:0000259" key="3">
    <source>
        <dbReference type="Pfam" id="PF05199"/>
    </source>
</evidence>
<evidence type="ECO:0000256" key="1">
    <source>
        <dbReference type="ARBA" id="ARBA00010790"/>
    </source>
</evidence>
<evidence type="ECO:0000313" key="4">
    <source>
        <dbReference type="EMBL" id="MBE1562079.1"/>
    </source>
</evidence>
<dbReference type="PANTHER" id="PTHR11552">
    <property type="entry name" value="GLUCOSE-METHANOL-CHOLINE GMC OXIDOREDUCTASE"/>
    <property type="match status" value="1"/>
</dbReference>
<dbReference type="Gene3D" id="3.30.560.10">
    <property type="entry name" value="Glucose Oxidase, domain 3"/>
    <property type="match status" value="1"/>
</dbReference>
<dbReference type="Gene3D" id="3.50.50.60">
    <property type="entry name" value="FAD/NAD(P)-binding domain"/>
    <property type="match status" value="1"/>
</dbReference>
<reference evidence="4 5" key="1">
    <citation type="submission" date="2020-10" db="EMBL/GenBank/DDBJ databases">
        <title>Sequencing the genomes of 1000 actinobacteria strains.</title>
        <authorList>
            <person name="Klenk H.-P."/>
        </authorList>
    </citation>
    <scope>NUCLEOTIDE SEQUENCE [LARGE SCALE GENOMIC DNA]</scope>
    <source>
        <strain evidence="4 5">DSM 43748</strain>
    </source>
</reference>
<dbReference type="InterPro" id="IPR007867">
    <property type="entry name" value="GMC_OxRtase_C"/>
</dbReference>
<dbReference type="Proteomes" id="UP000661607">
    <property type="component" value="Unassembled WGS sequence"/>
</dbReference>
<dbReference type="Pfam" id="PF05199">
    <property type="entry name" value="GMC_oxred_C"/>
    <property type="match status" value="1"/>
</dbReference>
<evidence type="ECO:0000256" key="2">
    <source>
        <dbReference type="SAM" id="MobiDB-lite"/>
    </source>
</evidence>
<dbReference type="PANTHER" id="PTHR11552:SF147">
    <property type="entry name" value="CHOLINE DEHYDROGENASE, MITOCHONDRIAL"/>
    <property type="match status" value="1"/>
</dbReference>
<comment type="similarity">
    <text evidence="1">Belongs to the GMC oxidoreductase family.</text>
</comment>
<dbReference type="InterPro" id="IPR036188">
    <property type="entry name" value="FAD/NAD-bd_sf"/>
</dbReference>
<sequence length="138" mass="15386">MPPLLDPDYLSDVRDLDAMVAGLRLARQLGNAAGLDPWRGEEVLPRPGLNKDGTIRAYLRRNPNSFYHYAGTCRIGTDDMAVVDPDLHVRGIRADQAFARRNPTCAHTDDGRDRDHRCQEGRIHSDRASERARGAKPG</sequence>
<name>A0ABR9KJ87_9ACTN</name>
<feature type="region of interest" description="Disordered" evidence="2">
    <location>
        <begin position="98"/>
        <end position="138"/>
    </location>
</feature>